<dbReference type="PANTHER" id="PTHR42879:SF2">
    <property type="entry name" value="3-OXOACYL-[ACYL-CARRIER-PROTEIN] REDUCTASE FABG"/>
    <property type="match status" value="1"/>
</dbReference>
<protein>
    <submittedName>
        <fullName evidence="2">Short-chain dehydrogenase</fullName>
    </submittedName>
</protein>
<sequence length="259" mass="27298">MRRRRCVVTGAGSGIGAAVATSFREDGEEVLGVDLAGADIDADLAGQSGREAAVAEIATRYDAVDVIVACAGSARPVPETVSVNFFGVVRLLEGLLPRLWRAERPRVVVITSVAAVHRALRSVVEACLTGDEHAAVTEARRAVDTGKAAGIYTSSKQALARWVRRSAPTSQWAGNGVTLNAVGPGVVLTPMIEDQWRDPVGRKALTEQVPMPLTGEPVDVGQIVRAVRFLAAPDNEAITGQCLYVDAGADATLRTDSCW</sequence>
<evidence type="ECO:0000313" key="2">
    <source>
        <dbReference type="EMBL" id="PZM88920.1"/>
    </source>
</evidence>
<dbReference type="Gene3D" id="3.40.50.720">
    <property type="entry name" value="NAD(P)-binding Rossmann-like Domain"/>
    <property type="match status" value="1"/>
</dbReference>
<dbReference type="Pfam" id="PF13561">
    <property type="entry name" value="adh_short_C2"/>
    <property type="match status" value="1"/>
</dbReference>
<dbReference type="PANTHER" id="PTHR42879">
    <property type="entry name" value="3-OXOACYL-(ACYL-CARRIER-PROTEIN) REDUCTASE"/>
    <property type="match status" value="1"/>
</dbReference>
<dbReference type="SUPFAM" id="SSF51735">
    <property type="entry name" value="NAD(P)-binding Rossmann-fold domains"/>
    <property type="match status" value="1"/>
</dbReference>
<comment type="caution">
    <text evidence="2">The sequence shown here is derived from an EMBL/GenBank/DDBJ whole genome shotgun (WGS) entry which is preliminary data.</text>
</comment>
<dbReference type="InterPro" id="IPR002347">
    <property type="entry name" value="SDR_fam"/>
</dbReference>
<dbReference type="PRINTS" id="PR00081">
    <property type="entry name" value="GDHRDH"/>
</dbReference>
<gene>
    <name evidence="2" type="ORF">DIU77_19780</name>
</gene>
<dbReference type="EMBL" id="QGUI01001033">
    <property type="protein sequence ID" value="PZM88920.1"/>
    <property type="molecule type" value="Genomic_DNA"/>
</dbReference>
<proteinExistence type="inferred from homology"/>
<name>A0A2W4IPM0_9PSEU</name>
<dbReference type="InterPro" id="IPR050259">
    <property type="entry name" value="SDR"/>
</dbReference>
<dbReference type="InterPro" id="IPR036291">
    <property type="entry name" value="NAD(P)-bd_dom_sf"/>
</dbReference>
<organism evidence="2">
    <name type="scientific">Thermocrispum agreste</name>
    <dbReference type="NCBI Taxonomy" id="37925"/>
    <lineage>
        <taxon>Bacteria</taxon>
        <taxon>Bacillati</taxon>
        <taxon>Actinomycetota</taxon>
        <taxon>Actinomycetes</taxon>
        <taxon>Pseudonocardiales</taxon>
        <taxon>Pseudonocardiaceae</taxon>
        <taxon>Thermocrispum</taxon>
    </lineage>
</organism>
<reference evidence="2" key="1">
    <citation type="submission" date="2018-05" db="EMBL/GenBank/DDBJ databases">
        <authorList>
            <person name="Lanie J.A."/>
            <person name="Ng W.-L."/>
            <person name="Kazmierczak K.M."/>
            <person name="Andrzejewski T.M."/>
            <person name="Davidsen T.M."/>
            <person name="Wayne K.J."/>
            <person name="Tettelin H."/>
            <person name="Glass J.I."/>
            <person name="Rusch D."/>
            <person name="Podicherti R."/>
            <person name="Tsui H.-C.T."/>
            <person name="Winkler M.E."/>
        </authorList>
    </citation>
    <scope>NUCLEOTIDE SEQUENCE</scope>
    <source>
        <strain evidence="2">ZC4RG45</strain>
    </source>
</reference>
<accession>A0A2W4IPM0</accession>
<dbReference type="AlphaFoldDB" id="A0A2W4IPM0"/>
<comment type="similarity">
    <text evidence="1">Belongs to the short-chain dehydrogenases/reductases (SDR) family.</text>
</comment>
<evidence type="ECO:0000256" key="1">
    <source>
        <dbReference type="ARBA" id="ARBA00006484"/>
    </source>
</evidence>